<comment type="caution">
    <text evidence="1">The sequence shown here is derived from an EMBL/GenBank/DDBJ whole genome shotgun (WGS) entry which is preliminary data.</text>
</comment>
<proteinExistence type="predicted"/>
<gene>
    <name evidence="1" type="ORF">NQ317_006180</name>
</gene>
<name>A0ABQ9J9L5_9CUCU</name>
<reference evidence="1" key="1">
    <citation type="journal article" date="2023" name="Insect Mol. Biol.">
        <title>Genome sequencing provides insights into the evolution of gene families encoding plant cell wall-degrading enzymes in longhorned beetles.</title>
        <authorList>
            <person name="Shin N.R."/>
            <person name="Okamura Y."/>
            <person name="Kirsch R."/>
            <person name="Pauchet Y."/>
        </authorList>
    </citation>
    <scope>NUCLEOTIDE SEQUENCE</scope>
    <source>
        <strain evidence="1">MMC_N1</strain>
    </source>
</reference>
<keyword evidence="2" id="KW-1185">Reference proteome</keyword>
<organism evidence="1 2">
    <name type="scientific">Molorchus minor</name>
    <dbReference type="NCBI Taxonomy" id="1323400"/>
    <lineage>
        <taxon>Eukaryota</taxon>
        <taxon>Metazoa</taxon>
        <taxon>Ecdysozoa</taxon>
        <taxon>Arthropoda</taxon>
        <taxon>Hexapoda</taxon>
        <taxon>Insecta</taxon>
        <taxon>Pterygota</taxon>
        <taxon>Neoptera</taxon>
        <taxon>Endopterygota</taxon>
        <taxon>Coleoptera</taxon>
        <taxon>Polyphaga</taxon>
        <taxon>Cucujiformia</taxon>
        <taxon>Chrysomeloidea</taxon>
        <taxon>Cerambycidae</taxon>
        <taxon>Lamiinae</taxon>
        <taxon>Monochamini</taxon>
        <taxon>Molorchus</taxon>
    </lineage>
</organism>
<dbReference type="Pfam" id="PF01042">
    <property type="entry name" value="Ribonuc_L-PSP"/>
    <property type="match status" value="1"/>
</dbReference>
<evidence type="ECO:0000313" key="2">
    <source>
        <dbReference type="Proteomes" id="UP001162164"/>
    </source>
</evidence>
<dbReference type="Proteomes" id="UP001162164">
    <property type="component" value="Unassembled WGS sequence"/>
</dbReference>
<dbReference type="EMBL" id="JAPWTJ010000921">
    <property type="protein sequence ID" value="KAJ8974841.1"/>
    <property type="molecule type" value="Genomic_DNA"/>
</dbReference>
<accession>A0ABQ9J9L5</accession>
<dbReference type="InterPro" id="IPR006175">
    <property type="entry name" value="YjgF/YER057c/UK114"/>
</dbReference>
<sequence length="81" mass="8949">MTLVGEDTQAQTRQALCNLGIVLQAANSAFEKVVKTTIFLHIVSIDLRRYGLSMYGYTCQVIELLMTSAVANDKVGEVLKR</sequence>
<evidence type="ECO:0000313" key="1">
    <source>
        <dbReference type="EMBL" id="KAJ8974841.1"/>
    </source>
</evidence>
<dbReference type="CDD" id="cd00448">
    <property type="entry name" value="YjgF_YER057c_UK114_family"/>
    <property type="match status" value="1"/>
</dbReference>
<dbReference type="Gene3D" id="3.30.1330.40">
    <property type="entry name" value="RutC-like"/>
    <property type="match status" value="1"/>
</dbReference>
<dbReference type="InterPro" id="IPR035959">
    <property type="entry name" value="RutC-like_sf"/>
</dbReference>
<protein>
    <submittedName>
        <fullName evidence="1">Uncharacterized protein</fullName>
    </submittedName>
</protein>
<dbReference type="SUPFAM" id="SSF55298">
    <property type="entry name" value="YjgF-like"/>
    <property type="match status" value="1"/>
</dbReference>